<dbReference type="Pfam" id="PF23310">
    <property type="entry name" value="TPR_27"/>
    <property type="match status" value="1"/>
</dbReference>
<name>A0A9R1VE84_LACSA</name>
<proteinExistence type="predicted"/>
<accession>A0A9R1VE84</accession>
<reference evidence="2 3" key="1">
    <citation type="journal article" date="2017" name="Nat. Commun.">
        <title>Genome assembly with in vitro proximity ligation data and whole-genome triplication in lettuce.</title>
        <authorList>
            <person name="Reyes-Chin-Wo S."/>
            <person name="Wang Z."/>
            <person name="Yang X."/>
            <person name="Kozik A."/>
            <person name="Arikit S."/>
            <person name="Song C."/>
            <person name="Xia L."/>
            <person name="Froenicke L."/>
            <person name="Lavelle D.O."/>
            <person name="Truco M.J."/>
            <person name="Xia R."/>
            <person name="Zhu S."/>
            <person name="Xu C."/>
            <person name="Xu H."/>
            <person name="Xu X."/>
            <person name="Cox K."/>
            <person name="Korf I."/>
            <person name="Meyers B.C."/>
            <person name="Michelmore R.W."/>
        </authorList>
    </citation>
    <scope>NUCLEOTIDE SEQUENCE [LARGE SCALE GENOMIC DNA]</scope>
    <source>
        <strain evidence="3">cv. Salinas</strain>
        <tissue evidence="2">Seedlings</tissue>
    </source>
</reference>
<keyword evidence="3" id="KW-1185">Reference proteome</keyword>
<evidence type="ECO:0000259" key="1">
    <source>
        <dbReference type="Pfam" id="PF23310"/>
    </source>
</evidence>
<feature type="domain" description="At2g35280-like TPR" evidence="1">
    <location>
        <begin position="18"/>
        <end position="91"/>
    </location>
</feature>
<comment type="caution">
    <text evidence="2">The sequence shown here is derived from an EMBL/GenBank/DDBJ whole genome shotgun (WGS) entry which is preliminary data.</text>
</comment>
<dbReference type="EMBL" id="NBSK02000005">
    <property type="protein sequence ID" value="KAJ0203187.1"/>
    <property type="molecule type" value="Genomic_DNA"/>
</dbReference>
<organism evidence="2 3">
    <name type="scientific">Lactuca sativa</name>
    <name type="common">Garden lettuce</name>
    <dbReference type="NCBI Taxonomy" id="4236"/>
    <lineage>
        <taxon>Eukaryota</taxon>
        <taxon>Viridiplantae</taxon>
        <taxon>Streptophyta</taxon>
        <taxon>Embryophyta</taxon>
        <taxon>Tracheophyta</taxon>
        <taxon>Spermatophyta</taxon>
        <taxon>Magnoliopsida</taxon>
        <taxon>eudicotyledons</taxon>
        <taxon>Gunneridae</taxon>
        <taxon>Pentapetalae</taxon>
        <taxon>asterids</taxon>
        <taxon>campanulids</taxon>
        <taxon>Asterales</taxon>
        <taxon>Asteraceae</taxon>
        <taxon>Cichorioideae</taxon>
        <taxon>Cichorieae</taxon>
        <taxon>Lactucinae</taxon>
        <taxon>Lactuca</taxon>
    </lineage>
</organism>
<dbReference type="Proteomes" id="UP000235145">
    <property type="component" value="Unassembled WGS sequence"/>
</dbReference>
<evidence type="ECO:0000313" key="3">
    <source>
        <dbReference type="Proteomes" id="UP000235145"/>
    </source>
</evidence>
<protein>
    <recommendedName>
        <fullName evidence="1">At2g35280-like TPR domain-containing protein</fullName>
    </recommendedName>
</protein>
<sequence length="140" mass="16492">MDIDQLRFHPFSIYQYEVLLKCKILENSNILFKDGMLCIFFLGEDEVGKQLLQDAADKGKLDAIFVLGVLLMAEGKERKQEALVTLNNVYISIRKSWNLKETCYRVRQHLDREGWLLKCDICLWDACLVEFSRMFHIRLD</sequence>
<dbReference type="AlphaFoldDB" id="A0A9R1VE84"/>
<evidence type="ECO:0000313" key="2">
    <source>
        <dbReference type="EMBL" id="KAJ0203187.1"/>
    </source>
</evidence>
<dbReference type="InterPro" id="IPR057136">
    <property type="entry name" value="At2g35280_TPR_dom"/>
</dbReference>
<gene>
    <name evidence="2" type="ORF">LSAT_V11C500242200</name>
</gene>